<evidence type="ECO:0008006" key="4">
    <source>
        <dbReference type="Google" id="ProtNLM"/>
    </source>
</evidence>
<dbReference type="OrthoDB" id="1715975at2"/>
<feature type="transmembrane region" description="Helical" evidence="1">
    <location>
        <begin position="12"/>
        <end position="31"/>
    </location>
</feature>
<keyword evidence="1" id="KW-0472">Membrane</keyword>
<feature type="transmembrane region" description="Helical" evidence="1">
    <location>
        <begin position="157"/>
        <end position="175"/>
    </location>
</feature>
<evidence type="ECO:0000256" key="1">
    <source>
        <dbReference type="SAM" id="Phobius"/>
    </source>
</evidence>
<keyword evidence="1" id="KW-0812">Transmembrane</keyword>
<dbReference type="HOGENOM" id="CLU_1264997_0_0_9"/>
<protein>
    <recommendedName>
        <fullName evidence="4">ABC-2 family transporter protein</fullName>
    </recommendedName>
</protein>
<name>A0A097AP01_THEKI</name>
<keyword evidence="3" id="KW-1185">Reference proteome</keyword>
<dbReference type="eggNOG" id="ENOG503479E">
    <property type="taxonomic scope" value="Bacteria"/>
</dbReference>
<feature type="transmembrane region" description="Helical" evidence="1">
    <location>
        <begin position="126"/>
        <end position="150"/>
    </location>
</feature>
<evidence type="ECO:0000313" key="3">
    <source>
        <dbReference type="Proteomes" id="UP000029669"/>
    </source>
</evidence>
<gene>
    <name evidence="2" type="ORF">TKV_c03600</name>
</gene>
<dbReference type="RefSeq" id="WP_049684516.1">
    <property type="nucleotide sequence ID" value="NZ_CP009170.1"/>
</dbReference>
<feature type="transmembrane region" description="Helical" evidence="1">
    <location>
        <begin position="51"/>
        <end position="72"/>
    </location>
</feature>
<feature type="transmembrane region" description="Helical" evidence="1">
    <location>
        <begin position="187"/>
        <end position="207"/>
    </location>
</feature>
<dbReference type="KEGG" id="tki:TKV_c03600"/>
<keyword evidence="1" id="KW-1133">Transmembrane helix</keyword>
<dbReference type="AlphaFoldDB" id="A0A097AP01"/>
<sequence length="218" mass="24853">MLKLIRLEVVNFLKVSIFPFILLNLVVAIVVKNMKNVFDLLSSSSSDICTFYTLFLMIIISYAAAFMTTINFEKEKLSNLYHRYFVLPLPPGIIFAIKLFPSIICSMCVVLIWGIVMFLIFHPVTLITFIMALCNALIFVIGSILLIFYFDLTLKNVSIVYGIKFILIFVLSYLPNFIVSQNVSIKVVNYSIIIFTFLLFITGIILINNIDSEKVILS</sequence>
<organism evidence="2 3">
    <name type="scientific">Thermoanaerobacter kivui</name>
    <name type="common">Acetogenium kivui</name>
    <dbReference type="NCBI Taxonomy" id="2325"/>
    <lineage>
        <taxon>Bacteria</taxon>
        <taxon>Bacillati</taxon>
        <taxon>Bacillota</taxon>
        <taxon>Clostridia</taxon>
        <taxon>Thermoanaerobacterales</taxon>
        <taxon>Thermoanaerobacteraceae</taxon>
        <taxon>Thermoanaerobacter</taxon>
    </lineage>
</organism>
<dbReference type="Proteomes" id="UP000029669">
    <property type="component" value="Chromosome"/>
</dbReference>
<accession>A0A097AP01</accession>
<feature type="transmembrane region" description="Helical" evidence="1">
    <location>
        <begin position="93"/>
        <end position="120"/>
    </location>
</feature>
<dbReference type="EMBL" id="CP009170">
    <property type="protein sequence ID" value="AIS51564.1"/>
    <property type="molecule type" value="Genomic_DNA"/>
</dbReference>
<proteinExistence type="predicted"/>
<evidence type="ECO:0000313" key="2">
    <source>
        <dbReference type="EMBL" id="AIS51564.1"/>
    </source>
</evidence>
<reference evidence="3" key="1">
    <citation type="journal article" date="2015" name="Genome Announc.">
        <title>Whole-Genome Sequences of 80 Environmental and Clinical Isolates of Burkholderia pseudomallei.</title>
        <authorList>
            <person name="Johnson S.L."/>
            <person name="Baker A.L."/>
            <person name="Chain P.S."/>
            <person name="Currie B.J."/>
            <person name="Daligault H.E."/>
            <person name="Davenport K.W."/>
            <person name="Davis C.B."/>
            <person name="Inglis T.J."/>
            <person name="Kaestli M."/>
            <person name="Koren S."/>
            <person name="Mayo M."/>
            <person name="Merritt A.J."/>
            <person name="Price E.P."/>
            <person name="Sarovich D.S."/>
            <person name="Warner J."/>
            <person name="Rosovitz M.J."/>
        </authorList>
    </citation>
    <scope>NUCLEOTIDE SEQUENCE [LARGE SCALE GENOMIC DNA]</scope>
    <source>
        <strain evidence="3">DSM 2030</strain>
    </source>
</reference>
<dbReference type="STRING" id="2325.TKV_c03600"/>